<reference evidence="2 3" key="1">
    <citation type="submission" date="2016-10" db="EMBL/GenBank/DDBJ databases">
        <title>Complete genome sequences of three Cupriavidus strains isolated from various Malaysian environments.</title>
        <authorList>
            <person name="Abdullah A.A.-A."/>
            <person name="Shafie N.A.H."/>
            <person name="Lau N.S."/>
        </authorList>
    </citation>
    <scope>NUCLEOTIDE SEQUENCE [LARGE SCALE GENOMIC DNA]</scope>
    <source>
        <strain evidence="2 3">USMAA1020</strain>
    </source>
</reference>
<sequence>MNFYKRYTGDYARDTVHLSMVEDGAYNRLMDFYYSTEKPLPTDRKAVYRIARATDKAEQKAVDSILLQFFQDGIDGFRHKRIDAEIEKAKPKADANRENGKKGGRPRKGQPTDNPPENPMGFGSVTQIEPTSEPALVNHSHSQKNNTYSSGVGSSNVVGPVDNSESPPPLSADEIGEALQRLEAERGKTVALTPRAREALLRIAVRRIAVPVLLRAHALARARRDADRDSSAVNPGFLEPFVDEALAGDRSGPPGTDWDATTDGVLAKAGEHGLRQGADEPWLWFRLRVIGASGDQRLIEREVSKAERMNPNEFERVHVLMYGVAPGQVAAA</sequence>
<feature type="compositionally biased region" description="Basic and acidic residues" evidence="1">
    <location>
        <begin position="85"/>
        <end position="101"/>
    </location>
</feature>
<accession>A0A1D9I3S1</accession>
<evidence type="ECO:0000313" key="3">
    <source>
        <dbReference type="Proteomes" id="UP000177515"/>
    </source>
</evidence>
<evidence type="ECO:0008006" key="4">
    <source>
        <dbReference type="Google" id="ProtNLM"/>
    </source>
</evidence>
<organism evidence="2 3">
    <name type="scientific">Cupriavidus malaysiensis</name>
    <dbReference type="NCBI Taxonomy" id="367825"/>
    <lineage>
        <taxon>Bacteria</taxon>
        <taxon>Pseudomonadati</taxon>
        <taxon>Pseudomonadota</taxon>
        <taxon>Betaproteobacteria</taxon>
        <taxon>Burkholderiales</taxon>
        <taxon>Burkholderiaceae</taxon>
        <taxon>Cupriavidus</taxon>
    </lineage>
</organism>
<dbReference type="Pfam" id="PF07120">
    <property type="entry name" value="DUF1376"/>
    <property type="match status" value="1"/>
</dbReference>
<name>A0A1D9I3S1_9BURK</name>
<feature type="region of interest" description="Disordered" evidence="1">
    <location>
        <begin position="85"/>
        <end position="172"/>
    </location>
</feature>
<dbReference type="EMBL" id="CP017754">
    <property type="protein sequence ID" value="AOZ06721.1"/>
    <property type="molecule type" value="Genomic_DNA"/>
</dbReference>
<dbReference type="Proteomes" id="UP000177515">
    <property type="component" value="Chromosome 1"/>
</dbReference>
<proteinExistence type="predicted"/>
<gene>
    <name evidence="2" type="ORF">BKK80_13530</name>
</gene>
<keyword evidence="3" id="KW-1185">Reference proteome</keyword>
<dbReference type="RefSeq" id="WP_071069843.1">
    <property type="nucleotide sequence ID" value="NZ_CP017754.1"/>
</dbReference>
<protein>
    <recommendedName>
        <fullName evidence="4">DUF1376 domain-containing protein</fullName>
    </recommendedName>
</protein>
<dbReference type="InterPro" id="IPR010781">
    <property type="entry name" value="DUF1376"/>
</dbReference>
<feature type="compositionally biased region" description="Low complexity" evidence="1">
    <location>
        <begin position="145"/>
        <end position="164"/>
    </location>
</feature>
<evidence type="ECO:0000256" key="1">
    <source>
        <dbReference type="SAM" id="MobiDB-lite"/>
    </source>
</evidence>
<evidence type="ECO:0000313" key="2">
    <source>
        <dbReference type="EMBL" id="AOZ06721.1"/>
    </source>
</evidence>